<comment type="caution">
    <text evidence="1">The sequence shown here is derived from an EMBL/GenBank/DDBJ whole genome shotgun (WGS) entry which is preliminary data.</text>
</comment>
<dbReference type="Gene3D" id="2.60.120.1390">
    <property type="match status" value="1"/>
</dbReference>
<evidence type="ECO:0008006" key="3">
    <source>
        <dbReference type="Google" id="ProtNLM"/>
    </source>
</evidence>
<reference evidence="1 2" key="1">
    <citation type="journal article" date="2016" name="Nat. Commun.">
        <title>Thousands of microbial genomes shed light on interconnected biogeochemical processes in an aquifer system.</title>
        <authorList>
            <person name="Anantharaman K."/>
            <person name="Brown C.T."/>
            <person name="Hug L.A."/>
            <person name="Sharon I."/>
            <person name="Castelle C.J."/>
            <person name="Probst A.J."/>
            <person name="Thomas B.C."/>
            <person name="Singh A."/>
            <person name="Wilkins M.J."/>
            <person name="Karaoz U."/>
            <person name="Brodie E.L."/>
            <person name="Williams K.H."/>
            <person name="Hubbard S.S."/>
            <person name="Banfield J.F."/>
        </authorList>
    </citation>
    <scope>NUCLEOTIDE SEQUENCE [LARGE SCALE GENOMIC DNA]</scope>
</reference>
<protein>
    <recommendedName>
        <fullName evidence="3">DUF2961 domain-containing protein</fullName>
    </recommendedName>
</protein>
<dbReference type="InterPro" id="IPR021345">
    <property type="entry name" value="DUF2961"/>
</dbReference>
<dbReference type="STRING" id="1817867.A3F83_02000"/>
<name>A0A1F5Z0I9_9BACT</name>
<dbReference type="EMBL" id="MFIX01000040">
    <property type="protein sequence ID" value="OGG05697.1"/>
    <property type="molecule type" value="Genomic_DNA"/>
</dbReference>
<dbReference type="Pfam" id="PF11175">
    <property type="entry name" value="DUF2961"/>
    <property type="match status" value="1"/>
</dbReference>
<dbReference type="AlphaFoldDB" id="A0A1F5Z0I9"/>
<organism evidence="1 2">
    <name type="scientific">Candidatus Glassbacteria bacterium RIFCSPLOWO2_12_FULL_58_11</name>
    <dbReference type="NCBI Taxonomy" id="1817867"/>
    <lineage>
        <taxon>Bacteria</taxon>
        <taxon>Candidatus Glassiibacteriota</taxon>
    </lineage>
</organism>
<evidence type="ECO:0000313" key="1">
    <source>
        <dbReference type="EMBL" id="OGG05697.1"/>
    </source>
</evidence>
<evidence type="ECO:0000313" key="2">
    <source>
        <dbReference type="Proteomes" id="UP000179129"/>
    </source>
</evidence>
<proteinExistence type="predicted"/>
<accession>A0A1F5Z0I9</accession>
<sequence length="392" mass="44230">MKVFSPVLVLIFVFSFCLTSRLSAGELFDLPDGVHTRWFSFENLTGEKGQGGQTNQGRKGAPARPIKAGEKVTLAEINGPGVIRRIWLTLRGKPEVLRGMVLRIYWDGQDYPSVEAPLQDFFGVPFARQVAFQACFFSNPEGRSFNCFIPMPFGLKARVEVENQSPVDAGSLFFDIDCTTGDNLPEDLAYFHARWRRENPTVPKKDFQVLPKVSGRGRYLGCNVGVRTVDGFGEPVWFGEGELKVYLDGDREFPTLVGTGTEDLVGSAWGLGAFNHLYQGCLLTAQQSGVWGFYRYHPADPIYFHQDLRVDLQQMSGAMANEILQNIKPEDYPELVDSHKKFDPAVIKEGWHNFEAPQDVCATAYWYQTLPSPKWGPIQPYEERIRDLNLKQ</sequence>
<dbReference type="Proteomes" id="UP000179129">
    <property type="component" value="Unassembled WGS sequence"/>
</dbReference>
<gene>
    <name evidence="1" type="ORF">A3F83_02000</name>
</gene>